<comment type="caution">
    <text evidence="2">The sequence shown here is derived from an EMBL/GenBank/DDBJ whole genome shotgun (WGS) entry which is preliminary data.</text>
</comment>
<dbReference type="AlphaFoldDB" id="A0A2I9D885"/>
<accession>A0A2I9D885</accession>
<reference evidence="3" key="1">
    <citation type="submission" date="2018-01" db="EMBL/GenBank/DDBJ databases">
        <title>Draft Genome Sequence of the Radioresistant Bacterium Deinococcus aerius TR0125, Isolated from the Higher Atmosphere above Japan.</title>
        <authorList>
            <person name="Satoh K."/>
            <person name="Arai H."/>
            <person name="Sanzen T."/>
            <person name="Kawaguchi Y."/>
            <person name="Hayashi H."/>
            <person name="Yokobori S."/>
            <person name="Yamagishi A."/>
            <person name="Oono Y."/>
            <person name="Narumi I."/>
        </authorList>
    </citation>
    <scope>NUCLEOTIDE SEQUENCE [LARGE SCALE GENOMIC DNA]</scope>
    <source>
        <strain evidence="3">TR0125</strain>
    </source>
</reference>
<dbReference type="InterPro" id="IPR029044">
    <property type="entry name" value="Nucleotide-diphossugar_trans"/>
</dbReference>
<gene>
    <name evidence="2" type="ORF">DAERI_120019</name>
</gene>
<feature type="domain" description="Glycosyltransferase 2-like" evidence="1">
    <location>
        <begin position="4"/>
        <end position="116"/>
    </location>
</feature>
<dbReference type="InterPro" id="IPR050834">
    <property type="entry name" value="Glycosyltransf_2"/>
</dbReference>
<evidence type="ECO:0000259" key="1">
    <source>
        <dbReference type="Pfam" id="PF00535"/>
    </source>
</evidence>
<evidence type="ECO:0000313" key="3">
    <source>
        <dbReference type="Proteomes" id="UP000236569"/>
    </source>
</evidence>
<protein>
    <submittedName>
        <fullName evidence="2">Glycosyl transferase family protein</fullName>
    </submittedName>
</protein>
<keyword evidence="2" id="KW-0808">Transferase</keyword>
<dbReference type="EMBL" id="BFAG01000012">
    <property type="protein sequence ID" value="GBF07026.1"/>
    <property type="molecule type" value="Genomic_DNA"/>
</dbReference>
<organism evidence="2 3">
    <name type="scientific">Deinococcus aerius</name>
    <dbReference type="NCBI Taxonomy" id="200253"/>
    <lineage>
        <taxon>Bacteria</taxon>
        <taxon>Thermotogati</taxon>
        <taxon>Deinococcota</taxon>
        <taxon>Deinococci</taxon>
        <taxon>Deinococcales</taxon>
        <taxon>Deinococcaceae</taxon>
        <taxon>Deinococcus</taxon>
    </lineage>
</organism>
<dbReference type="SUPFAM" id="SSF53448">
    <property type="entry name" value="Nucleotide-diphospho-sugar transferases"/>
    <property type="match status" value="1"/>
</dbReference>
<dbReference type="Pfam" id="PF00535">
    <property type="entry name" value="Glycos_transf_2"/>
    <property type="match status" value="1"/>
</dbReference>
<name>A0A2I9D885_9DEIO</name>
<evidence type="ECO:0000313" key="2">
    <source>
        <dbReference type="EMBL" id="GBF07026.1"/>
    </source>
</evidence>
<dbReference type="Gene3D" id="3.90.550.10">
    <property type="entry name" value="Spore Coat Polysaccharide Biosynthesis Protein SpsA, Chain A"/>
    <property type="match status" value="1"/>
</dbReference>
<dbReference type="PANTHER" id="PTHR43685:SF11">
    <property type="entry name" value="GLYCOSYLTRANSFERASE TAGX-RELATED"/>
    <property type="match status" value="1"/>
</dbReference>
<sequence length="258" mass="28905">MRVSVVTINYNTGGGFKRTCDSVLSQDYPHLEWVVVDGLSGDQSALDIETNSPAIHRLIREKDDGIADAFNKGIAAASGEAMIFINAGDSFESHDSLSTLVRLWNRDRHGWFAGSARFMTEAGQEMYVRDVGGLSPLRLVDRGCRVVHSSVLIDSALIRSFGGYDVSYRSAMDFDLWVRLISRGFLPQQSSLIASRFYLGGTSSSYSGFEEELRSLRENGLLGARARLWMTARKRAVSRLGKIKRYRLAYEIKERFIK</sequence>
<dbReference type="GO" id="GO:0016740">
    <property type="term" value="F:transferase activity"/>
    <property type="evidence" value="ECO:0007669"/>
    <property type="project" value="UniProtKB-KW"/>
</dbReference>
<dbReference type="Proteomes" id="UP000236569">
    <property type="component" value="Unassembled WGS sequence"/>
</dbReference>
<proteinExistence type="predicted"/>
<dbReference type="InterPro" id="IPR001173">
    <property type="entry name" value="Glyco_trans_2-like"/>
</dbReference>
<dbReference type="OrthoDB" id="9785185at2"/>
<keyword evidence="3" id="KW-1185">Reference proteome</keyword>
<dbReference type="PANTHER" id="PTHR43685">
    <property type="entry name" value="GLYCOSYLTRANSFERASE"/>
    <property type="match status" value="1"/>
</dbReference>